<dbReference type="InterPro" id="IPR021908">
    <property type="entry name" value="YfbK_C"/>
</dbReference>
<feature type="domain" description="VWFA" evidence="3">
    <location>
        <begin position="204"/>
        <end position="382"/>
    </location>
</feature>
<feature type="region of interest" description="Disordered" evidence="1">
    <location>
        <begin position="53"/>
        <end position="110"/>
    </location>
</feature>
<dbReference type="InterPro" id="IPR036465">
    <property type="entry name" value="vWFA_dom_sf"/>
</dbReference>
<name>A0ABP8WGU0_9ACTN</name>
<evidence type="ECO:0000313" key="5">
    <source>
        <dbReference type="Proteomes" id="UP001500621"/>
    </source>
</evidence>
<protein>
    <recommendedName>
        <fullName evidence="3">VWFA domain-containing protein</fullName>
    </recommendedName>
</protein>
<dbReference type="PROSITE" id="PS50234">
    <property type="entry name" value="VWFA"/>
    <property type="match status" value="1"/>
</dbReference>
<gene>
    <name evidence="4" type="ORF">GCM10023226_26980</name>
</gene>
<keyword evidence="2" id="KW-0732">Signal</keyword>
<feature type="region of interest" description="Disordered" evidence="1">
    <location>
        <begin position="25"/>
        <end position="44"/>
    </location>
</feature>
<keyword evidence="5" id="KW-1185">Reference proteome</keyword>
<dbReference type="PANTHER" id="PTHR10579:SF43">
    <property type="entry name" value="ZINC FINGER (C3HC4-TYPE RING FINGER) FAMILY PROTEIN"/>
    <property type="match status" value="1"/>
</dbReference>
<dbReference type="Pfam" id="PF12450">
    <property type="entry name" value="vWF_A"/>
    <property type="match status" value="1"/>
</dbReference>
<dbReference type="SUPFAM" id="SSF53300">
    <property type="entry name" value="vWA-like"/>
    <property type="match status" value="1"/>
</dbReference>
<accession>A0ABP8WGU0</accession>
<dbReference type="Proteomes" id="UP001500621">
    <property type="component" value="Unassembled WGS sequence"/>
</dbReference>
<evidence type="ECO:0000256" key="1">
    <source>
        <dbReference type="SAM" id="MobiDB-lite"/>
    </source>
</evidence>
<dbReference type="PANTHER" id="PTHR10579">
    <property type="entry name" value="CALCIUM-ACTIVATED CHLORIDE CHANNEL REGULATOR"/>
    <property type="match status" value="1"/>
</dbReference>
<feature type="chain" id="PRO_5045558026" description="VWFA domain-containing protein" evidence="2">
    <location>
        <begin position="28"/>
        <end position="556"/>
    </location>
</feature>
<dbReference type="InterPro" id="IPR002035">
    <property type="entry name" value="VWF_A"/>
</dbReference>
<evidence type="ECO:0000313" key="4">
    <source>
        <dbReference type="EMBL" id="GAA4687691.1"/>
    </source>
</evidence>
<evidence type="ECO:0000256" key="2">
    <source>
        <dbReference type="SAM" id="SignalP"/>
    </source>
</evidence>
<dbReference type="InterPro" id="IPR051266">
    <property type="entry name" value="CLCR"/>
</dbReference>
<feature type="compositionally biased region" description="Low complexity" evidence="1">
    <location>
        <begin position="53"/>
        <end position="74"/>
    </location>
</feature>
<reference evidence="5" key="1">
    <citation type="journal article" date="2019" name="Int. J. Syst. Evol. Microbiol.">
        <title>The Global Catalogue of Microorganisms (GCM) 10K type strain sequencing project: providing services to taxonomists for standard genome sequencing and annotation.</title>
        <authorList>
            <consortium name="The Broad Institute Genomics Platform"/>
            <consortium name="The Broad Institute Genome Sequencing Center for Infectious Disease"/>
            <person name="Wu L."/>
            <person name="Ma J."/>
        </authorList>
    </citation>
    <scope>NUCLEOTIDE SEQUENCE [LARGE SCALE GENOMIC DNA]</scope>
    <source>
        <strain evidence="5">JCM 18127</strain>
    </source>
</reference>
<organism evidence="4 5">
    <name type="scientific">Nocardioides nanhaiensis</name>
    <dbReference type="NCBI Taxonomy" id="1476871"/>
    <lineage>
        <taxon>Bacteria</taxon>
        <taxon>Bacillati</taxon>
        <taxon>Actinomycetota</taxon>
        <taxon>Actinomycetes</taxon>
        <taxon>Propionibacteriales</taxon>
        <taxon>Nocardioidaceae</taxon>
        <taxon>Nocardioides</taxon>
    </lineage>
</organism>
<dbReference type="PROSITE" id="PS51257">
    <property type="entry name" value="PROKAR_LIPOPROTEIN"/>
    <property type="match status" value="1"/>
</dbReference>
<dbReference type="EMBL" id="BAABIM010000002">
    <property type="protein sequence ID" value="GAA4687691.1"/>
    <property type="molecule type" value="Genomic_DNA"/>
</dbReference>
<comment type="caution">
    <text evidence="4">The sequence shown here is derived from an EMBL/GenBank/DDBJ whole genome shotgun (WGS) entry which is preliminary data.</text>
</comment>
<sequence>MTRPHVRALALAAVASLALGACQPAHTPRTGPEGPGSLTRGIDAAEYVRDYESAAAGDSAGSVSESAPRSASAGAPPPLAQPEGRGRPRQPEPGPLEDNTFREAGTSGFVDAGTDAASTFALDVDSGSFGVARTLLAQGLVPPAASIRVEEWVNAMPYADPAPTDADLGVRTEAVAAPGSEDTQLVRVAVGAREVTPADRPRVNLTLVVDRSGSMDVRERLGLVQSSLALLADRLREDDTVSLVSFEDQARPLLAPTPVSETERILDAVERLTPGGSTHLEAGLALGYDQAREAFDPGAVNLVVLASDGVANVGATGPGSITERIAEEGAEGIHLVTVGYGMGNYNDHLMEQLADLGDGFYAYVDTFEEAERLFGSDLVTTLTPVAAQARAQVRFDPEVVEGYRLVGYENREIADEDFADLDVDAGELGAGHRATALYEVRTAPGVAPGTVLGEAEVRWRPVGVGGAGSGDGRATSPIVTGDPGAAPSSDLALADAVADLALLVKGQRPVADPTLTLGELRNRVQVLADRDVRGAEELLEMARDAVAVVPERLVVD</sequence>
<dbReference type="Pfam" id="PF12034">
    <property type="entry name" value="YfbK_C"/>
    <property type="match status" value="1"/>
</dbReference>
<proteinExistence type="predicted"/>
<feature type="signal peptide" evidence="2">
    <location>
        <begin position="1"/>
        <end position="27"/>
    </location>
</feature>
<dbReference type="SMART" id="SM00327">
    <property type="entry name" value="VWA"/>
    <property type="match status" value="1"/>
</dbReference>
<dbReference type="Pfam" id="PF00092">
    <property type="entry name" value="VWA"/>
    <property type="match status" value="1"/>
</dbReference>
<dbReference type="Gene3D" id="3.40.50.410">
    <property type="entry name" value="von Willebrand factor, type A domain"/>
    <property type="match status" value="1"/>
</dbReference>
<evidence type="ECO:0000259" key="3">
    <source>
        <dbReference type="PROSITE" id="PS50234"/>
    </source>
</evidence>
<dbReference type="RefSeq" id="WP_345266641.1">
    <property type="nucleotide sequence ID" value="NZ_BAABIM010000002.1"/>
</dbReference>
<dbReference type="InterPro" id="IPR022156">
    <property type="entry name" value="Uncharacterised_YfbK_N"/>
</dbReference>